<dbReference type="EMBL" id="JACZHT010000009">
    <property type="protein sequence ID" value="MBE1237927.1"/>
    <property type="molecule type" value="Genomic_DNA"/>
</dbReference>
<gene>
    <name evidence="1" type="ORF">IHV25_09760</name>
</gene>
<comment type="caution">
    <text evidence="1">The sequence shown here is derived from an EMBL/GenBank/DDBJ whole genome shotgun (WGS) entry which is preliminary data.</text>
</comment>
<reference evidence="1" key="1">
    <citation type="submission" date="2020-10" db="EMBL/GenBank/DDBJ databases">
        <title>Genome sequence of the unusual species of purple photosynthetic bacteria, Phaeovibrio sulfidiphilus DSM 23193, type strain.</title>
        <authorList>
            <person name="Kyndt J.A."/>
            <person name="Meyer T.E."/>
        </authorList>
    </citation>
    <scope>NUCLEOTIDE SEQUENCE</scope>
    <source>
        <strain evidence="1">DSM 23193</strain>
    </source>
</reference>
<dbReference type="InterPro" id="IPR009945">
    <property type="entry name" value="ATPase_inh_sub_z"/>
</dbReference>
<dbReference type="Pfam" id="PF07345">
    <property type="entry name" value="ATPaseInh_sub_z"/>
    <property type="match status" value="1"/>
</dbReference>
<evidence type="ECO:0000313" key="1">
    <source>
        <dbReference type="EMBL" id="MBE1237927.1"/>
    </source>
</evidence>
<keyword evidence="2" id="KW-1185">Reference proteome</keyword>
<dbReference type="RefSeq" id="WP_192534942.1">
    <property type="nucleotide sequence ID" value="NZ_JACZHT010000009.1"/>
</dbReference>
<sequence length="105" mass="11718">MNNVFSDRERAFETEFACQGEKAFRLSSQAIRSLARWAAGEMGLNAEASMIYVRRAGDLAVEPDAVSRMESRLLADLKASGIDMTEGRIRLKYQRYLAQARAAAL</sequence>
<protein>
    <submittedName>
        <fullName evidence="1">DUF1476 family protein</fullName>
    </submittedName>
</protein>
<dbReference type="InterPro" id="IPR038293">
    <property type="entry name" value="ATPase_inh_sub_z_sf"/>
</dbReference>
<organism evidence="1 2">
    <name type="scientific">Phaeovibrio sulfidiphilus</name>
    <dbReference type="NCBI Taxonomy" id="1220600"/>
    <lineage>
        <taxon>Bacteria</taxon>
        <taxon>Pseudomonadati</taxon>
        <taxon>Pseudomonadota</taxon>
        <taxon>Alphaproteobacteria</taxon>
        <taxon>Rhodospirillales</taxon>
        <taxon>Rhodospirillaceae</taxon>
        <taxon>Phaeovibrio</taxon>
    </lineage>
</organism>
<dbReference type="AlphaFoldDB" id="A0A8J6YR74"/>
<accession>A0A8J6YR74</accession>
<name>A0A8J6YR74_9PROT</name>
<dbReference type="Proteomes" id="UP000631034">
    <property type="component" value="Unassembled WGS sequence"/>
</dbReference>
<evidence type="ECO:0000313" key="2">
    <source>
        <dbReference type="Proteomes" id="UP000631034"/>
    </source>
</evidence>
<proteinExistence type="predicted"/>
<dbReference type="Gene3D" id="1.10.790.20">
    <property type="entry name" value="Domain of unknown function DUF1476"/>
    <property type="match status" value="1"/>
</dbReference>